<dbReference type="PANTHER" id="PTHR11820">
    <property type="entry name" value="ACYLPYRUVASE"/>
    <property type="match status" value="1"/>
</dbReference>
<evidence type="ECO:0000313" key="17">
    <source>
        <dbReference type="Proteomes" id="UP000594220"/>
    </source>
</evidence>
<reference evidence="16" key="1">
    <citation type="submission" date="2025-08" db="UniProtKB">
        <authorList>
            <consortium name="Ensembl"/>
        </authorList>
    </citation>
    <scope>IDENTIFICATION</scope>
</reference>
<evidence type="ECO:0000256" key="4">
    <source>
        <dbReference type="ARBA" id="ARBA00032305"/>
    </source>
</evidence>
<comment type="catalytic activity">
    <reaction evidence="11">
        <text>a 3-acylpyruvate + H2O = a carboxylate + pyruvate + H(+)</text>
        <dbReference type="Rhea" id="RHEA:19009"/>
        <dbReference type="ChEBI" id="CHEBI:15361"/>
        <dbReference type="ChEBI" id="CHEBI:15377"/>
        <dbReference type="ChEBI" id="CHEBI:15378"/>
        <dbReference type="ChEBI" id="CHEBI:29067"/>
        <dbReference type="ChEBI" id="CHEBI:57278"/>
        <dbReference type="EC" id="3.7.1.5"/>
    </reaction>
</comment>
<organism evidence="16 17">
    <name type="scientific">Crocodylus porosus</name>
    <name type="common">Saltwater crocodile</name>
    <name type="synonym">Estuarine crocodile</name>
    <dbReference type="NCBI Taxonomy" id="8502"/>
    <lineage>
        <taxon>Eukaryota</taxon>
        <taxon>Metazoa</taxon>
        <taxon>Chordata</taxon>
        <taxon>Craniata</taxon>
        <taxon>Vertebrata</taxon>
        <taxon>Euteleostomi</taxon>
        <taxon>Archelosauria</taxon>
        <taxon>Archosauria</taxon>
        <taxon>Crocodylia</taxon>
        <taxon>Longirostres</taxon>
        <taxon>Crocodylidae</taxon>
        <taxon>Crocodylus</taxon>
    </lineage>
</organism>
<sequence>MGSPAMAAPARPLSRFWEWGRSIVCVGRNYAEHAREMGETPPCRPLLFLKPASAYVRPGSPVQRPYYCRRLHPEPELAVVLGRRTRAVSRDDAMQHVAGYALCLDMTARDAQDTCKARGLPWTLAKSFDTSCPVSDFVPKEHVADPHCLRLWLKVNGQLRQEGDTGDMLFSVPELISYISEIITLHEGDVVLTGTPPGVAAVEEHDELEAGIHGLLSMRFTVVQQRLGV</sequence>
<comment type="catalytic activity">
    <reaction evidence="8">
        <text>oxaloacetate = enol-oxaloacetate</text>
        <dbReference type="Rhea" id="RHEA:16021"/>
        <dbReference type="ChEBI" id="CHEBI:16452"/>
        <dbReference type="ChEBI" id="CHEBI:17479"/>
        <dbReference type="EC" id="5.3.2.2"/>
    </reaction>
    <physiologicalReaction direction="right-to-left" evidence="8">
        <dbReference type="Rhea" id="RHEA:16023"/>
    </physiologicalReaction>
</comment>
<evidence type="ECO:0000256" key="14">
    <source>
        <dbReference type="ARBA" id="ARBA00048846"/>
    </source>
</evidence>
<evidence type="ECO:0000256" key="11">
    <source>
        <dbReference type="ARBA" id="ARBA00047858"/>
    </source>
</evidence>
<dbReference type="GO" id="GO:0005654">
    <property type="term" value="C:nucleoplasm"/>
    <property type="evidence" value="ECO:0007669"/>
    <property type="project" value="Ensembl"/>
</dbReference>
<dbReference type="GO" id="GO:0008948">
    <property type="term" value="F:oxaloacetate decarboxylase activity"/>
    <property type="evidence" value="ECO:0007669"/>
    <property type="project" value="UniProtKB-EC"/>
</dbReference>
<evidence type="ECO:0000256" key="5">
    <source>
        <dbReference type="ARBA" id="ARBA00039040"/>
    </source>
</evidence>
<dbReference type="GO" id="GO:0005739">
    <property type="term" value="C:mitochondrion"/>
    <property type="evidence" value="ECO:0007669"/>
    <property type="project" value="Ensembl"/>
</dbReference>
<dbReference type="FunFam" id="3.90.850.10:FF:000003">
    <property type="entry name" value="Fumarylacetoacetate hydrolase domain-containing 1"/>
    <property type="match status" value="1"/>
</dbReference>
<dbReference type="GeneTree" id="ENSGT00940000160452"/>
<comment type="catalytic activity">
    <reaction evidence="13">
        <text>oxaloacetate + H(+) = pyruvate + CO2</text>
        <dbReference type="Rhea" id="RHEA:15641"/>
        <dbReference type="ChEBI" id="CHEBI:15361"/>
        <dbReference type="ChEBI" id="CHEBI:15378"/>
        <dbReference type="ChEBI" id="CHEBI:16452"/>
        <dbReference type="ChEBI" id="CHEBI:16526"/>
        <dbReference type="EC" id="4.1.1.112"/>
    </reaction>
</comment>
<reference evidence="16" key="2">
    <citation type="submission" date="2025-09" db="UniProtKB">
        <authorList>
            <consortium name="Ensembl"/>
        </authorList>
    </citation>
    <scope>IDENTIFICATION</scope>
</reference>
<evidence type="ECO:0000256" key="6">
    <source>
        <dbReference type="ARBA" id="ARBA00042340"/>
    </source>
</evidence>
<comment type="catalytic activity">
    <reaction evidence="12">
        <text>3-fumarylpyruvate + H2O = fumarate + pyruvate + H(+)</text>
        <dbReference type="Rhea" id="RHEA:26168"/>
        <dbReference type="ChEBI" id="CHEBI:15361"/>
        <dbReference type="ChEBI" id="CHEBI:15377"/>
        <dbReference type="ChEBI" id="CHEBI:15378"/>
        <dbReference type="ChEBI" id="CHEBI:16854"/>
        <dbReference type="ChEBI" id="CHEBI:29806"/>
    </reaction>
</comment>
<evidence type="ECO:0000256" key="2">
    <source>
        <dbReference type="ARBA" id="ARBA00012947"/>
    </source>
</evidence>
<dbReference type="SUPFAM" id="SSF56529">
    <property type="entry name" value="FAH"/>
    <property type="match status" value="1"/>
</dbReference>
<dbReference type="GO" id="GO:0034545">
    <property type="term" value="F:fumarylpyruvate hydrolase activity"/>
    <property type="evidence" value="ECO:0007669"/>
    <property type="project" value="Ensembl"/>
</dbReference>
<dbReference type="PANTHER" id="PTHR11820:SF7">
    <property type="entry name" value="ACYLPYRUVASE FAHD1, MITOCHONDRIAL"/>
    <property type="match status" value="1"/>
</dbReference>
<protein>
    <recommendedName>
        <fullName evidence="10">Oxaloacetate tautomerase FAHD1, mitochondrial</fullName>
        <ecNumber evidence="5">3.7.1.5</ecNumber>
        <ecNumber evidence="2">4.1.1.112</ecNumber>
        <ecNumber evidence="9">5.3.2.2</ecNumber>
    </recommendedName>
    <alternativeName>
        <fullName evidence="7">Acylpyruvase FAHD1</fullName>
    </alternativeName>
    <alternativeName>
        <fullName evidence="6">Fumarylacetoacetate hydrolase domain-containing protein 1</fullName>
    </alternativeName>
    <alternativeName>
        <fullName evidence="4">Oxaloacetate decarboxylase</fullName>
    </alternativeName>
</protein>
<dbReference type="OMA" id="NCRKVIC"/>
<keyword evidence="17" id="KW-1185">Reference proteome</keyword>
<evidence type="ECO:0000313" key="16">
    <source>
        <dbReference type="Ensembl" id="ENSCPRP00005021478.1"/>
    </source>
</evidence>
<dbReference type="Proteomes" id="UP000594220">
    <property type="component" value="Unplaced"/>
</dbReference>
<name>A0A7M4F970_CROPO</name>
<dbReference type="GO" id="GO:0006107">
    <property type="term" value="P:oxaloacetate metabolic process"/>
    <property type="evidence" value="ECO:0007669"/>
    <property type="project" value="Ensembl"/>
</dbReference>
<dbReference type="AlphaFoldDB" id="A0A7M4F970"/>
<dbReference type="Gene3D" id="3.90.850.10">
    <property type="entry name" value="Fumarylacetoacetase-like, C-terminal domain"/>
    <property type="match status" value="1"/>
</dbReference>
<evidence type="ECO:0000256" key="8">
    <source>
        <dbReference type="ARBA" id="ARBA00044911"/>
    </source>
</evidence>
<gene>
    <name evidence="16" type="primary">FAHD1</name>
</gene>
<evidence type="ECO:0000256" key="7">
    <source>
        <dbReference type="ARBA" id="ARBA00044830"/>
    </source>
</evidence>
<dbReference type="EC" id="5.3.2.2" evidence="9"/>
<evidence type="ECO:0000259" key="15">
    <source>
        <dbReference type="Pfam" id="PF01557"/>
    </source>
</evidence>
<proteinExistence type="inferred from homology"/>
<keyword evidence="3" id="KW-0479">Metal-binding</keyword>
<dbReference type="GO" id="GO:0047621">
    <property type="term" value="F:acylpyruvate hydrolase activity"/>
    <property type="evidence" value="ECO:0007669"/>
    <property type="project" value="UniProtKB-EC"/>
</dbReference>
<dbReference type="InterPro" id="IPR036663">
    <property type="entry name" value="Fumarylacetoacetase_C_sf"/>
</dbReference>
<feature type="domain" description="Fumarylacetoacetase-like C-terminal" evidence="15">
    <location>
        <begin position="23"/>
        <end position="223"/>
    </location>
</feature>
<dbReference type="GO" id="GO:0018773">
    <property type="term" value="F:acetylpyruvate hydrolase activity"/>
    <property type="evidence" value="ECO:0007669"/>
    <property type="project" value="Ensembl"/>
</dbReference>
<dbReference type="EC" id="4.1.1.112" evidence="2"/>
<evidence type="ECO:0000256" key="10">
    <source>
        <dbReference type="ARBA" id="ARBA00044980"/>
    </source>
</evidence>
<accession>A0A7M4F970</accession>
<dbReference type="Pfam" id="PF01557">
    <property type="entry name" value="FAA_hydrolase"/>
    <property type="match status" value="1"/>
</dbReference>
<dbReference type="GO" id="GO:0005829">
    <property type="term" value="C:cytosol"/>
    <property type="evidence" value="ECO:0007669"/>
    <property type="project" value="Ensembl"/>
</dbReference>
<comment type="catalytic activity">
    <reaction evidence="14">
        <text>acetylpyruvate + H2O = acetate + pyruvate + H(+)</text>
        <dbReference type="Rhea" id="RHEA:16097"/>
        <dbReference type="ChEBI" id="CHEBI:15360"/>
        <dbReference type="ChEBI" id="CHEBI:15361"/>
        <dbReference type="ChEBI" id="CHEBI:15377"/>
        <dbReference type="ChEBI" id="CHEBI:15378"/>
        <dbReference type="ChEBI" id="CHEBI:30089"/>
    </reaction>
</comment>
<evidence type="ECO:0000256" key="13">
    <source>
        <dbReference type="ARBA" id="ARBA00047973"/>
    </source>
</evidence>
<dbReference type="Ensembl" id="ENSCPRT00005025091.1">
    <property type="protein sequence ID" value="ENSCPRP00005021478.1"/>
    <property type="gene ID" value="ENSCPRG00005014926.1"/>
</dbReference>
<comment type="similarity">
    <text evidence="1">Belongs to the FAH family.</text>
</comment>
<dbReference type="GO" id="GO:0046872">
    <property type="term" value="F:metal ion binding"/>
    <property type="evidence" value="ECO:0007669"/>
    <property type="project" value="UniProtKB-KW"/>
</dbReference>
<evidence type="ECO:0000256" key="3">
    <source>
        <dbReference type="ARBA" id="ARBA00022723"/>
    </source>
</evidence>
<dbReference type="GO" id="GO:0050163">
    <property type="term" value="F:oxaloacetate tautomerase activity"/>
    <property type="evidence" value="ECO:0007669"/>
    <property type="project" value="UniProtKB-EC"/>
</dbReference>
<evidence type="ECO:0000256" key="1">
    <source>
        <dbReference type="ARBA" id="ARBA00010211"/>
    </source>
</evidence>
<evidence type="ECO:0000256" key="9">
    <source>
        <dbReference type="ARBA" id="ARBA00044973"/>
    </source>
</evidence>
<dbReference type="InterPro" id="IPR011234">
    <property type="entry name" value="Fumarylacetoacetase-like_C"/>
</dbReference>
<evidence type="ECO:0000256" key="12">
    <source>
        <dbReference type="ARBA" id="ARBA00047963"/>
    </source>
</evidence>
<dbReference type="EC" id="3.7.1.5" evidence="5"/>